<feature type="compositionally biased region" description="Polar residues" evidence="2">
    <location>
        <begin position="14"/>
        <end position="23"/>
    </location>
</feature>
<protein>
    <submittedName>
        <fullName evidence="4">Acetyl esterase/lipase</fullName>
    </submittedName>
</protein>
<dbReference type="Proteomes" id="UP000555103">
    <property type="component" value="Unassembled WGS sequence"/>
</dbReference>
<evidence type="ECO:0000259" key="3">
    <source>
        <dbReference type="Pfam" id="PF20434"/>
    </source>
</evidence>
<dbReference type="GO" id="GO:0016787">
    <property type="term" value="F:hydrolase activity"/>
    <property type="evidence" value="ECO:0007669"/>
    <property type="project" value="UniProtKB-KW"/>
</dbReference>
<dbReference type="InterPro" id="IPR050300">
    <property type="entry name" value="GDXG_lipolytic_enzyme"/>
</dbReference>
<dbReference type="SUPFAM" id="SSF53474">
    <property type="entry name" value="alpha/beta-Hydrolases"/>
    <property type="match status" value="1"/>
</dbReference>
<comment type="caution">
    <text evidence="4">The sequence shown here is derived from an EMBL/GenBank/DDBJ whole genome shotgun (WGS) entry which is preliminary data.</text>
</comment>
<proteinExistence type="predicted"/>
<dbReference type="InterPro" id="IPR049492">
    <property type="entry name" value="BD-FAE-like_dom"/>
</dbReference>
<accession>A0A840CEX7</accession>
<feature type="domain" description="BD-FAE-like" evidence="3">
    <location>
        <begin position="27"/>
        <end position="213"/>
    </location>
</feature>
<evidence type="ECO:0000313" key="5">
    <source>
        <dbReference type="Proteomes" id="UP000555103"/>
    </source>
</evidence>
<dbReference type="Gene3D" id="3.40.50.1820">
    <property type="entry name" value="alpha/beta hydrolase"/>
    <property type="match status" value="1"/>
</dbReference>
<feature type="region of interest" description="Disordered" evidence="2">
    <location>
        <begin position="1"/>
        <end position="23"/>
    </location>
</feature>
<dbReference type="PANTHER" id="PTHR48081:SF6">
    <property type="entry name" value="PEPTIDASE S9 PROLYL OLIGOPEPTIDASE CATALYTIC DOMAIN-CONTAINING PROTEIN"/>
    <property type="match status" value="1"/>
</dbReference>
<reference evidence="4 5" key="1">
    <citation type="submission" date="2020-08" db="EMBL/GenBank/DDBJ databases">
        <title>Genomic Encyclopedia of Type Strains, Phase IV (KMG-IV): sequencing the most valuable type-strain genomes for metagenomic binning, comparative biology and taxonomic classification.</title>
        <authorList>
            <person name="Goeker M."/>
        </authorList>
    </citation>
    <scope>NUCLEOTIDE SEQUENCE [LARGE SCALE GENOMIC DNA]</scope>
    <source>
        <strain evidence="4 5">DSM 104969</strain>
    </source>
</reference>
<keyword evidence="1" id="KW-0378">Hydrolase</keyword>
<name>A0A840CEX7_9BACT</name>
<gene>
    <name evidence="4" type="ORF">GGR21_000395</name>
</gene>
<dbReference type="InterPro" id="IPR029058">
    <property type="entry name" value="AB_hydrolase_fold"/>
</dbReference>
<sequence length="262" mass="29070">MHAQKTVKLWEGNPPTNNELENQNPELTIYSPETASNTGMAVVICPGGGYSGLAMDHEGKQVGEWLIKQGITGIVLKYRLPNKHKGVPLEDAQQAIRYVREHAKELNINPDKIGIAGFSAGGHLASTASTHYATYGTSTRPDFSILFYPVITMEVATHGGSKKNLLGDNPSVSDVYMFSNEKQVNTNTPPTILLLSDDDKSVLPVNSTLYYDALKRNDIPATMYIFPEGGHGWGMRENFKYHKQMLELLGMWLKDMNEKLDK</sequence>
<keyword evidence="5" id="KW-1185">Reference proteome</keyword>
<dbReference type="Pfam" id="PF20434">
    <property type="entry name" value="BD-FAE"/>
    <property type="match status" value="1"/>
</dbReference>
<evidence type="ECO:0000313" key="4">
    <source>
        <dbReference type="EMBL" id="MBB4034510.1"/>
    </source>
</evidence>
<evidence type="ECO:0000256" key="2">
    <source>
        <dbReference type="SAM" id="MobiDB-lite"/>
    </source>
</evidence>
<dbReference type="AlphaFoldDB" id="A0A840CEX7"/>
<evidence type="ECO:0000256" key="1">
    <source>
        <dbReference type="ARBA" id="ARBA00022801"/>
    </source>
</evidence>
<dbReference type="EMBL" id="JACIEP010000001">
    <property type="protein sequence ID" value="MBB4034510.1"/>
    <property type="molecule type" value="Genomic_DNA"/>
</dbReference>
<organism evidence="4 5">
    <name type="scientific">Dysgonomonas hofstadii</name>
    <dbReference type="NCBI Taxonomy" id="637886"/>
    <lineage>
        <taxon>Bacteria</taxon>
        <taxon>Pseudomonadati</taxon>
        <taxon>Bacteroidota</taxon>
        <taxon>Bacteroidia</taxon>
        <taxon>Bacteroidales</taxon>
        <taxon>Dysgonomonadaceae</taxon>
        <taxon>Dysgonomonas</taxon>
    </lineage>
</organism>
<dbReference type="PANTHER" id="PTHR48081">
    <property type="entry name" value="AB HYDROLASE SUPERFAMILY PROTEIN C4A8.06C"/>
    <property type="match status" value="1"/>
</dbReference>